<dbReference type="InterPro" id="IPR032809">
    <property type="entry name" value="Put_HupE_UreJ"/>
</dbReference>
<proteinExistence type="predicted"/>
<protein>
    <submittedName>
        <fullName evidence="2">HupE / UreJ protein</fullName>
    </submittedName>
</protein>
<evidence type="ECO:0000256" key="1">
    <source>
        <dbReference type="SAM" id="Phobius"/>
    </source>
</evidence>
<dbReference type="EMBL" id="FQVQ01000003">
    <property type="protein sequence ID" value="SHF06877.1"/>
    <property type="molecule type" value="Genomic_DNA"/>
</dbReference>
<feature type="transmembrane region" description="Helical" evidence="1">
    <location>
        <begin position="100"/>
        <end position="118"/>
    </location>
</feature>
<feature type="transmembrane region" description="Helical" evidence="1">
    <location>
        <begin position="138"/>
        <end position="166"/>
    </location>
</feature>
<organism evidence="2 3">
    <name type="scientific">Flavobacterium fontis</name>
    <dbReference type="NCBI Taxonomy" id="1124188"/>
    <lineage>
        <taxon>Bacteria</taxon>
        <taxon>Pseudomonadati</taxon>
        <taxon>Bacteroidota</taxon>
        <taxon>Flavobacteriia</taxon>
        <taxon>Flavobacteriales</taxon>
        <taxon>Flavobacteriaceae</taxon>
        <taxon>Flavobacterium</taxon>
    </lineage>
</organism>
<dbReference type="AlphaFoldDB" id="A0A1M4YMM1"/>
<dbReference type="Pfam" id="PF13795">
    <property type="entry name" value="HupE_UreJ_2"/>
    <property type="match status" value="1"/>
</dbReference>
<dbReference type="RefSeq" id="WP_073361950.1">
    <property type="nucleotide sequence ID" value="NZ_FQVQ01000003.1"/>
</dbReference>
<feature type="transmembrane region" description="Helical" evidence="1">
    <location>
        <begin position="173"/>
        <end position="190"/>
    </location>
</feature>
<accession>A0A1M4YMM1</accession>
<keyword evidence="1" id="KW-0472">Membrane</keyword>
<sequence>MTDFWIFFKFGLEHVLDLNGYDHLLFLVVLTVPYTGKDWKRILLLVSLFTLGHTLSLFLAVLNIVRVQPTLIEFLIPITILLTALYNLATAGKSKPKENLTFIGGITLFFGLIHGLGFSNYFKDLLPGEAPDKMLPMLAFALGIEAAQLIIVLVVLLLSFVFLTLFRFSKREFILVFSAIVLGIILPLLAQNPIWEP</sequence>
<keyword evidence="1" id="KW-0812">Transmembrane</keyword>
<evidence type="ECO:0000313" key="2">
    <source>
        <dbReference type="EMBL" id="SHF06877.1"/>
    </source>
</evidence>
<gene>
    <name evidence="2" type="ORF">SAMN05444377_103156</name>
</gene>
<keyword evidence="1" id="KW-1133">Transmembrane helix</keyword>
<name>A0A1M4YMM1_9FLAO</name>
<dbReference type="OrthoDB" id="9808870at2"/>
<feature type="transmembrane region" description="Helical" evidence="1">
    <location>
        <begin position="71"/>
        <end position="88"/>
    </location>
</feature>
<feature type="transmembrane region" description="Helical" evidence="1">
    <location>
        <begin position="43"/>
        <end position="65"/>
    </location>
</feature>
<reference evidence="2 3" key="1">
    <citation type="submission" date="2016-11" db="EMBL/GenBank/DDBJ databases">
        <authorList>
            <person name="Jaros S."/>
            <person name="Januszkiewicz K."/>
            <person name="Wedrychowicz H."/>
        </authorList>
    </citation>
    <scope>NUCLEOTIDE SEQUENCE [LARGE SCALE GENOMIC DNA]</scope>
    <source>
        <strain evidence="2 3">DSM 25660</strain>
    </source>
</reference>
<evidence type="ECO:0000313" key="3">
    <source>
        <dbReference type="Proteomes" id="UP000184147"/>
    </source>
</evidence>
<dbReference type="Proteomes" id="UP000184147">
    <property type="component" value="Unassembled WGS sequence"/>
</dbReference>
<dbReference type="STRING" id="1124188.SAMN05444377_103156"/>
<keyword evidence="3" id="KW-1185">Reference proteome</keyword>